<evidence type="ECO:0000313" key="4">
    <source>
        <dbReference type="Proteomes" id="UP001201812"/>
    </source>
</evidence>
<evidence type="ECO:0000256" key="2">
    <source>
        <dbReference type="SAM" id="Phobius"/>
    </source>
</evidence>
<proteinExistence type="predicted"/>
<keyword evidence="2" id="KW-0812">Transmembrane</keyword>
<organism evidence="3 4">
    <name type="scientific">Ditylenchus destructor</name>
    <dbReference type="NCBI Taxonomy" id="166010"/>
    <lineage>
        <taxon>Eukaryota</taxon>
        <taxon>Metazoa</taxon>
        <taxon>Ecdysozoa</taxon>
        <taxon>Nematoda</taxon>
        <taxon>Chromadorea</taxon>
        <taxon>Rhabditida</taxon>
        <taxon>Tylenchina</taxon>
        <taxon>Tylenchomorpha</taxon>
        <taxon>Sphaerularioidea</taxon>
        <taxon>Anguinidae</taxon>
        <taxon>Anguininae</taxon>
        <taxon>Ditylenchus</taxon>
    </lineage>
</organism>
<keyword evidence="2" id="KW-1133">Transmembrane helix</keyword>
<feature type="transmembrane region" description="Helical" evidence="2">
    <location>
        <begin position="62"/>
        <end position="81"/>
    </location>
</feature>
<accession>A0AAD4R188</accession>
<protein>
    <submittedName>
        <fullName evidence="3">Uncharacterized protein</fullName>
    </submittedName>
</protein>
<gene>
    <name evidence="3" type="ORF">DdX_07681</name>
</gene>
<comment type="caution">
    <text evidence="3">The sequence shown here is derived from an EMBL/GenBank/DDBJ whole genome shotgun (WGS) entry which is preliminary data.</text>
</comment>
<dbReference type="AlphaFoldDB" id="A0AAD4R188"/>
<evidence type="ECO:0000313" key="3">
    <source>
        <dbReference type="EMBL" id="KAI1715372.1"/>
    </source>
</evidence>
<name>A0AAD4R188_9BILA</name>
<keyword evidence="4" id="KW-1185">Reference proteome</keyword>
<evidence type="ECO:0000256" key="1">
    <source>
        <dbReference type="SAM" id="MobiDB-lite"/>
    </source>
</evidence>
<sequence length="84" mass="9960">MAVGPIFPLPIKSNSDRRHSNTSNHSQKERDSRRHYNISHFVVEVEKSDAKVQGFFNQWQPLTFLTCVIFVMFLMFLLYWLTNL</sequence>
<feature type="region of interest" description="Disordered" evidence="1">
    <location>
        <begin position="1"/>
        <end position="34"/>
    </location>
</feature>
<keyword evidence="2" id="KW-0472">Membrane</keyword>
<dbReference type="EMBL" id="JAKKPZ010000011">
    <property type="protein sequence ID" value="KAI1715372.1"/>
    <property type="molecule type" value="Genomic_DNA"/>
</dbReference>
<reference evidence="3" key="1">
    <citation type="submission" date="2022-01" db="EMBL/GenBank/DDBJ databases">
        <title>Genome Sequence Resource for Two Populations of Ditylenchus destructor, the Migratory Endoparasitic Phytonematode.</title>
        <authorList>
            <person name="Zhang H."/>
            <person name="Lin R."/>
            <person name="Xie B."/>
        </authorList>
    </citation>
    <scope>NUCLEOTIDE SEQUENCE</scope>
    <source>
        <strain evidence="3">BazhouSP</strain>
    </source>
</reference>
<dbReference type="Proteomes" id="UP001201812">
    <property type="component" value="Unassembled WGS sequence"/>
</dbReference>